<name>A0AAW1VQB1_RUBAR</name>
<dbReference type="PANTHER" id="PTHR33600:SF5">
    <property type="entry name" value="PLASTID DIVISION PROTEIN PDV1"/>
    <property type="match status" value="1"/>
</dbReference>
<dbReference type="PANTHER" id="PTHR33600">
    <property type="entry name" value="PLASTID DIVISION PROTEIN PDV2"/>
    <property type="match status" value="1"/>
</dbReference>
<dbReference type="GO" id="GO:0010020">
    <property type="term" value="P:chloroplast fission"/>
    <property type="evidence" value="ECO:0007669"/>
    <property type="project" value="InterPro"/>
</dbReference>
<gene>
    <name evidence="1" type="ORF">M0R45_034215</name>
</gene>
<dbReference type="InterPro" id="IPR038939">
    <property type="entry name" value="PDV1/PDV2"/>
</dbReference>
<dbReference type="EMBL" id="JBEDUW010000007">
    <property type="protein sequence ID" value="KAK9910247.1"/>
    <property type="molecule type" value="Genomic_DNA"/>
</dbReference>
<evidence type="ECO:0000313" key="1">
    <source>
        <dbReference type="EMBL" id="KAK9910247.1"/>
    </source>
</evidence>
<dbReference type="Proteomes" id="UP001457282">
    <property type="component" value="Unassembled WGS sequence"/>
</dbReference>
<organism evidence="1 2">
    <name type="scientific">Rubus argutus</name>
    <name type="common">Southern blackberry</name>
    <dbReference type="NCBI Taxonomy" id="59490"/>
    <lineage>
        <taxon>Eukaryota</taxon>
        <taxon>Viridiplantae</taxon>
        <taxon>Streptophyta</taxon>
        <taxon>Embryophyta</taxon>
        <taxon>Tracheophyta</taxon>
        <taxon>Spermatophyta</taxon>
        <taxon>Magnoliopsida</taxon>
        <taxon>eudicotyledons</taxon>
        <taxon>Gunneridae</taxon>
        <taxon>Pentapetalae</taxon>
        <taxon>rosids</taxon>
        <taxon>fabids</taxon>
        <taxon>Rosales</taxon>
        <taxon>Rosaceae</taxon>
        <taxon>Rosoideae</taxon>
        <taxon>Rosoideae incertae sedis</taxon>
        <taxon>Rubus</taxon>
    </lineage>
</organism>
<protein>
    <submittedName>
        <fullName evidence="1">Uncharacterized protein</fullName>
    </submittedName>
</protein>
<reference evidence="1 2" key="1">
    <citation type="journal article" date="2023" name="G3 (Bethesda)">
        <title>A chromosome-length genome assembly and annotation of blackberry (Rubus argutus, cv. 'Hillquist').</title>
        <authorList>
            <person name="Bruna T."/>
            <person name="Aryal R."/>
            <person name="Dudchenko O."/>
            <person name="Sargent D.J."/>
            <person name="Mead D."/>
            <person name="Buti M."/>
            <person name="Cavallini A."/>
            <person name="Hytonen T."/>
            <person name="Andres J."/>
            <person name="Pham M."/>
            <person name="Weisz D."/>
            <person name="Mascagni F."/>
            <person name="Usai G."/>
            <person name="Natali L."/>
            <person name="Bassil N."/>
            <person name="Fernandez G.E."/>
            <person name="Lomsadze A."/>
            <person name="Armour M."/>
            <person name="Olukolu B."/>
            <person name="Poorten T."/>
            <person name="Britton C."/>
            <person name="Davik J."/>
            <person name="Ashrafi H."/>
            <person name="Aiden E.L."/>
            <person name="Borodovsky M."/>
            <person name="Worthington M."/>
        </authorList>
    </citation>
    <scope>NUCLEOTIDE SEQUENCE [LARGE SCALE GENOMIC DNA]</scope>
    <source>
        <strain evidence="1">PI 553951</strain>
    </source>
</reference>
<comment type="caution">
    <text evidence="1">The sequence shown here is derived from an EMBL/GenBank/DDBJ whole genome shotgun (WGS) entry which is preliminary data.</text>
</comment>
<sequence length="221" mass="25169">MGFAYGRLISNEIGDTNSSSRFCNFCSEHGGGYCDIAAEAPFEERNRLMAIRNSLKEVENMVMFLERLDSRQMMDRNGAFTSLEESRLNLLANVTEYKERALDVVKELNACFGNENGVPFDWDLSERLKKNAEPSCAYHNRRFLITNCIRKLLIIPWKWQKKVGIALKLAMSVMAAYHIRQFICTSSRKMIPFVVSREAGKRSASVLTISKCPLDVFCARG</sequence>
<dbReference type="AlphaFoldDB" id="A0AAW1VQB1"/>
<proteinExistence type="predicted"/>
<keyword evidence="2" id="KW-1185">Reference proteome</keyword>
<accession>A0AAW1VQB1</accession>
<evidence type="ECO:0000313" key="2">
    <source>
        <dbReference type="Proteomes" id="UP001457282"/>
    </source>
</evidence>